<dbReference type="EMBL" id="CP023699">
    <property type="protein sequence ID" value="QEU92797.1"/>
    <property type="molecule type" value="Genomic_DNA"/>
</dbReference>
<dbReference type="KEGG" id="ska:CP970_19450"/>
<organism evidence="1 2">
    <name type="scientific">Streptomyces kanamyceticus</name>
    <dbReference type="NCBI Taxonomy" id="1967"/>
    <lineage>
        <taxon>Bacteria</taxon>
        <taxon>Bacillati</taxon>
        <taxon>Actinomycetota</taxon>
        <taxon>Actinomycetes</taxon>
        <taxon>Kitasatosporales</taxon>
        <taxon>Streptomycetaceae</taxon>
        <taxon>Streptomyces</taxon>
    </lineage>
</organism>
<reference evidence="1 2" key="1">
    <citation type="submission" date="2017-09" db="EMBL/GenBank/DDBJ databases">
        <authorList>
            <person name="Lee N."/>
            <person name="Cho B.-K."/>
        </authorList>
    </citation>
    <scope>NUCLEOTIDE SEQUENCE [LARGE SCALE GENOMIC DNA]</scope>
    <source>
        <strain evidence="1 2">ATCC 12853</strain>
    </source>
</reference>
<evidence type="ECO:0000313" key="1">
    <source>
        <dbReference type="EMBL" id="QEU92797.1"/>
    </source>
</evidence>
<name>A0A5J6GD18_STRKN</name>
<protein>
    <submittedName>
        <fullName evidence="1">Uncharacterized protein</fullName>
    </submittedName>
</protein>
<keyword evidence="2" id="KW-1185">Reference proteome</keyword>
<proteinExistence type="predicted"/>
<evidence type="ECO:0000313" key="2">
    <source>
        <dbReference type="Proteomes" id="UP000325529"/>
    </source>
</evidence>
<sequence length="68" mass="7365">MLMSVGISGLLLMSSGLLEIFRPLPQEPSVSALGQQWQGAEHGVSIAAHQRREGDRHDPSGVLLHIRP</sequence>
<gene>
    <name evidence="1" type="ORF">CP970_19450</name>
</gene>
<accession>A0A5J6GD18</accession>
<dbReference type="Proteomes" id="UP000325529">
    <property type="component" value="Chromosome"/>
</dbReference>
<dbReference type="AlphaFoldDB" id="A0A5J6GD18"/>